<dbReference type="FunFam" id="3.30.2410.10:FF:000001">
    <property type="entry name" value="E3 ubiquitin-protein ligase NEDD4-like"/>
    <property type="match status" value="1"/>
</dbReference>
<feature type="active site" description="Glycyl thioester intermediate" evidence="9 10">
    <location>
        <position position="752"/>
    </location>
</feature>
<dbReference type="SMART" id="SM00456">
    <property type="entry name" value="WW"/>
    <property type="match status" value="3"/>
</dbReference>
<feature type="region of interest" description="Disordered" evidence="11">
    <location>
        <begin position="228"/>
        <end position="265"/>
    </location>
</feature>
<dbReference type="InterPro" id="IPR035983">
    <property type="entry name" value="Hect_E3_ubiquitin_ligase"/>
</dbReference>
<dbReference type="GO" id="GO:0061630">
    <property type="term" value="F:ubiquitin protein ligase activity"/>
    <property type="evidence" value="ECO:0007669"/>
    <property type="project" value="UniProtKB-EC"/>
</dbReference>
<dbReference type="OrthoDB" id="8068875at2759"/>
<evidence type="ECO:0000256" key="6">
    <source>
        <dbReference type="ARBA" id="ARBA00022737"/>
    </source>
</evidence>
<dbReference type="CDD" id="cd00078">
    <property type="entry name" value="HECTc"/>
    <property type="match status" value="1"/>
</dbReference>
<sequence length="784" mass="88634">MASNRLNDPEQSIRVTLHGATGLVKRDLLSLPDPFAVLTVDGEQTMSTTVSKKSTSPIWNAHFDITVRQSSMLAIQIFDHKKFKKRDQGFLGVINITAREAVALAASNHEIITRDLTMSSNNLPVYGKLLFGFSYTSRPPPPTPHLPDSNNFQMSPADTAHLAAQPSGSNNTLDRMRSTSTISRNFADDLFITPRPNPPNLGHTQSLRPSSSAANLTPSLTHRFPQPEVAGRPISTSGVAGVSNPTPSRIMNDDLGNPLPEGWERRIDPQGRTYYVDHNTRKTTWTSRNSVSATVPAAAAATSTPATTGADIPLPVGWEERRTPEGRPYYVDHNNRTTSWVDPRRAQGTVLAPAAGVNSNLGPLPSGWEMRLTSTGRVYYVDHSTRTTSWDDPRLPTHVDDNAPQYKRDYRRKVVYFRSQPKMRVLPGKCDIKVRRTRILEDSYAAVMGHSGEDLKRRLMVTFDGEDGLDYGGVSREWFFLLSHEIFNPSYGLFEYSAHDNYTLQINSASYINPDHLSYFKFIGRCLGLAIFHRRFLDAYFVPSFYKMVLGKHMTLTDLESIDAELHRSLVWMLENDITDILDETFTQTEDRFGELVTIDLKPNGEDAPVTEENKKEYVDLVVEYRISKRVKEQFDAFMEGLLELIPSELISVFDDRELELLIGGMSEIDMDDWTKFTDYRGYDKTDQVIEWFWQCLRSWPAERKSRLLQFTTGTSRVPVNGFKDLQGSDGPRRFTIEKSGDPQGLPRSHTCFNRLDLPPYQDYESLETKLIFAIEETEGFGAE</sequence>
<dbReference type="CDD" id="cd08382">
    <property type="entry name" value="C2_Smurf-like"/>
    <property type="match status" value="1"/>
</dbReference>
<feature type="domain" description="WW" evidence="13">
    <location>
        <begin position="312"/>
        <end position="345"/>
    </location>
</feature>
<proteinExistence type="predicted"/>
<gene>
    <name evidence="15" type="ORF">BT96DRAFT_1018873</name>
</gene>
<dbReference type="Gene3D" id="3.30.2410.10">
    <property type="entry name" value="Hect, E3 ligase catalytic domain"/>
    <property type="match status" value="1"/>
</dbReference>
<evidence type="ECO:0000256" key="8">
    <source>
        <dbReference type="PIRNR" id="PIRNR001569"/>
    </source>
</evidence>
<name>A0A6A4HRW0_9AGAR</name>
<evidence type="ECO:0000256" key="11">
    <source>
        <dbReference type="SAM" id="MobiDB-lite"/>
    </source>
</evidence>
<dbReference type="SMART" id="SM00119">
    <property type="entry name" value="HECTc"/>
    <property type="match status" value="1"/>
</dbReference>
<dbReference type="EC" id="2.3.2.26" evidence="8"/>
<evidence type="ECO:0000256" key="5">
    <source>
        <dbReference type="ARBA" id="ARBA00022679"/>
    </source>
</evidence>
<dbReference type="SUPFAM" id="SSF49562">
    <property type="entry name" value="C2 domain (Calcium/lipid-binding domain, CaLB)"/>
    <property type="match status" value="1"/>
</dbReference>
<evidence type="ECO:0000313" key="16">
    <source>
        <dbReference type="Proteomes" id="UP000799118"/>
    </source>
</evidence>
<dbReference type="PROSITE" id="PS50004">
    <property type="entry name" value="C2"/>
    <property type="match status" value="1"/>
</dbReference>
<protein>
    <recommendedName>
        <fullName evidence="8">E3 ubiquitin-protein ligase</fullName>
        <ecNumber evidence="8">2.3.2.26</ecNumber>
    </recommendedName>
</protein>
<evidence type="ECO:0000256" key="1">
    <source>
        <dbReference type="ARBA" id="ARBA00000885"/>
    </source>
</evidence>
<accession>A0A6A4HRW0</accession>
<feature type="domain" description="WW" evidence="13">
    <location>
        <begin position="257"/>
        <end position="290"/>
    </location>
</feature>
<feature type="domain" description="C2" evidence="12">
    <location>
        <begin position="1"/>
        <end position="112"/>
    </location>
</feature>
<dbReference type="InterPro" id="IPR000008">
    <property type="entry name" value="C2_dom"/>
</dbReference>
<dbReference type="Gene3D" id="3.30.2160.10">
    <property type="entry name" value="Hect, E3 ligase catalytic domain"/>
    <property type="match status" value="1"/>
</dbReference>
<evidence type="ECO:0000256" key="7">
    <source>
        <dbReference type="ARBA" id="ARBA00022786"/>
    </source>
</evidence>
<dbReference type="Gene3D" id="3.90.1750.10">
    <property type="entry name" value="Hect, E3 ligase catalytic domains"/>
    <property type="match status" value="1"/>
</dbReference>
<comment type="catalytic activity">
    <reaction evidence="1 8">
        <text>S-ubiquitinyl-[E2 ubiquitin-conjugating enzyme]-L-cysteine + [acceptor protein]-L-lysine = [E2 ubiquitin-conjugating enzyme]-L-cysteine + N(6)-ubiquitinyl-[acceptor protein]-L-lysine.</text>
        <dbReference type="EC" id="2.3.2.26"/>
    </reaction>
</comment>
<dbReference type="FunFam" id="3.30.2160.10:FF:000001">
    <property type="entry name" value="E3 ubiquitin-protein ligase NEDD4-like"/>
    <property type="match status" value="1"/>
</dbReference>
<dbReference type="UniPathway" id="UPA00143"/>
<evidence type="ECO:0000259" key="14">
    <source>
        <dbReference type="PROSITE" id="PS50237"/>
    </source>
</evidence>
<dbReference type="GO" id="GO:0016567">
    <property type="term" value="P:protein ubiquitination"/>
    <property type="evidence" value="ECO:0007669"/>
    <property type="project" value="UniProtKB-UniPathway"/>
</dbReference>
<dbReference type="SUPFAM" id="SSF56204">
    <property type="entry name" value="Hect, E3 ligase catalytic domain"/>
    <property type="match status" value="1"/>
</dbReference>
<dbReference type="Proteomes" id="UP000799118">
    <property type="component" value="Unassembled WGS sequence"/>
</dbReference>
<evidence type="ECO:0000256" key="9">
    <source>
        <dbReference type="PIRSR" id="PIRSR001569-1"/>
    </source>
</evidence>
<keyword evidence="4" id="KW-0963">Cytoplasm</keyword>
<dbReference type="PANTHER" id="PTHR11254">
    <property type="entry name" value="HECT DOMAIN UBIQUITIN-PROTEIN LIGASE"/>
    <property type="match status" value="1"/>
</dbReference>
<dbReference type="InterPro" id="IPR036020">
    <property type="entry name" value="WW_dom_sf"/>
</dbReference>
<evidence type="ECO:0000256" key="2">
    <source>
        <dbReference type="ARBA" id="ARBA00004496"/>
    </source>
</evidence>
<evidence type="ECO:0000259" key="12">
    <source>
        <dbReference type="PROSITE" id="PS50004"/>
    </source>
</evidence>
<dbReference type="InterPro" id="IPR024928">
    <property type="entry name" value="E3_ub_ligase_SMURF1"/>
</dbReference>
<dbReference type="SUPFAM" id="SSF51045">
    <property type="entry name" value="WW domain"/>
    <property type="match status" value="3"/>
</dbReference>
<feature type="compositionally biased region" description="Low complexity" evidence="11">
    <location>
        <begin position="299"/>
        <end position="308"/>
    </location>
</feature>
<keyword evidence="16" id="KW-1185">Reference proteome</keyword>
<dbReference type="Pfam" id="PF00632">
    <property type="entry name" value="HECT"/>
    <property type="match status" value="1"/>
</dbReference>
<dbReference type="PROSITE" id="PS01159">
    <property type="entry name" value="WW_DOMAIN_1"/>
    <property type="match status" value="2"/>
</dbReference>
<dbReference type="InterPro" id="IPR050409">
    <property type="entry name" value="E3_ubiq-protein_ligase"/>
</dbReference>
<evidence type="ECO:0000259" key="13">
    <source>
        <dbReference type="PROSITE" id="PS50020"/>
    </source>
</evidence>
<evidence type="ECO:0000256" key="4">
    <source>
        <dbReference type="ARBA" id="ARBA00022490"/>
    </source>
</evidence>
<comment type="pathway">
    <text evidence="3 8">Protein modification; protein ubiquitination.</text>
</comment>
<evidence type="ECO:0000256" key="10">
    <source>
        <dbReference type="PROSITE-ProRule" id="PRU00104"/>
    </source>
</evidence>
<dbReference type="Pfam" id="PF00397">
    <property type="entry name" value="WW"/>
    <property type="match status" value="3"/>
</dbReference>
<feature type="region of interest" description="Disordered" evidence="11">
    <location>
        <begin position="299"/>
        <end position="331"/>
    </location>
</feature>
<dbReference type="AlphaFoldDB" id="A0A6A4HRW0"/>
<keyword evidence="7 8" id="KW-0833">Ubl conjugation pathway</keyword>
<dbReference type="PROSITE" id="PS50020">
    <property type="entry name" value="WW_DOMAIN_2"/>
    <property type="match status" value="3"/>
</dbReference>
<dbReference type="PANTHER" id="PTHR11254:SF440">
    <property type="entry name" value="E3 UBIQUITIN-PROTEIN LIGASE NEDD-4"/>
    <property type="match status" value="1"/>
</dbReference>
<dbReference type="PIRSF" id="PIRSF001569">
    <property type="entry name" value="E3_ub_ligase_SMURF1"/>
    <property type="match status" value="1"/>
</dbReference>
<dbReference type="Gene3D" id="2.20.70.10">
    <property type="match status" value="2"/>
</dbReference>
<dbReference type="CDD" id="cd00201">
    <property type="entry name" value="WW"/>
    <property type="match status" value="3"/>
</dbReference>
<dbReference type="GO" id="GO:0006511">
    <property type="term" value="P:ubiquitin-dependent protein catabolic process"/>
    <property type="evidence" value="ECO:0007669"/>
    <property type="project" value="InterPro"/>
</dbReference>
<dbReference type="InterPro" id="IPR000569">
    <property type="entry name" value="HECT_dom"/>
</dbReference>
<comment type="subcellular location">
    <subcellularLocation>
        <location evidence="2">Cytoplasm</location>
    </subcellularLocation>
</comment>
<evidence type="ECO:0000313" key="15">
    <source>
        <dbReference type="EMBL" id="KAE9400491.1"/>
    </source>
</evidence>
<dbReference type="Gene3D" id="2.60.40.150">
    <property type="entry name" value="C2 domain"/>
    <property type="match status" value="1"/>
</dbReference>
<dbReference type="PROSITE" id="PS50237">
    <property type="entry name" value="HECT"/>
    <property type="match status" value="1"/>
</dbReference>
<dbReference type="InterPro" id="IPR035892">
    <property type="entry name" value="C2_domain_sf"/>
</dbReference>
<dbReference type="EMBL" id="ML769456">
    <property type="protein sequence ID" value="KAE9400491.1"/>
    <property type="molecule type" value="Genomic_DNA"/>
</dbReference>
<dbReference type="InterPro" id="IPR001202">
    <property type="entry name" value="WW_dom"/>
</dbReference>
<feature type="compositionally biased region" description="Polar residues" evidence="11">
    <location>
        <begin position="234"/>
        <end position="249"/>
    </location>
</feature>
<keyword evidence="5 8" id="KW-0808">Transferase</keyword>
<dbReference type="FunFam" id="2.20.70.10:FF:000017">
    <property type="entry name" value="E3 ubiquitin-protein ligase"/>
    <property type="match status" value="1"/>
</dbReference>
<evidence type="ECO:0000256" key="3">
    <source>
        <dbReference type="ARBA" id="ARBA00004906"/>
    </source>
</evidence>
<dbReference type="SMART" id="SM00239">
    <property type="entry name" value="C2"/>
    <property type="match status" value="1"/>
</dbReference>
<dbReference type="FunFam" id="3.90.1750.10:FF:000079">
    <property type="entry name" value="E3 ubiquitin-protein ligase"/>
    <property type="match status" value="1"/>
</dbReference>
<dbReference type="Pfam" id="PF00168">
    <property type="entry name" value="C2"/>
    <property type="match status" value="1"/>
</dbReference>
<organism evidence="15 16">
    <name type="scientific">Gymnopus androsaceus JB14</name>
    <dbReference type="NCBI Taxonomy" id="1447944"/>
    <lineage>
        <taxon>Eukaryota</taxon>
        <taxon>Fungi</taxon>
        <taxon>Dikarya</taxon>
        <taxon>Basidiomycota</taxon>
        <taxon>Agaricomycotina</taxon>
        <taxon>Agaricomycetes</taxon>
        <taxon>Agaricomycetidae</taxon>
        <taxon>Agaricales</taxon>
        <taxon>Marasmiineae</taxon>
        <taxon>Omphalotaceae</taxon>
        <taxon>Gymnopus</taxon>
    </lineage>
</organism>
<reference evidence="15" key="1">
    <citation type="journal article" date="2019" name="Environ. Microbiol.">
        <title>Fungal ecological strategies reflected in gene transcription - a case study of two litter decomposers.</title>
        <authorList>
            <person name="Barbi F."/>
            <person name="Kohler A."/>
            <person name="Barry K."/>
            <person name="Baskaran P."/>
            <person name="Daum C."/>
            <person name="Fauchery L."/>
            <person name="Ihrmark K."/>
            <person name="Kuo A."/>
            <person name="LaButti K."/>
            <person name="Lipzen A."/>
            <person name="Morin E."/>
            <person name="Grigoriev I.V."/>
            <person name="Henrissat B."/>
            <person name="Lindahl B."/>
            <person name="Martin F."/>
        </authorList>
    </citation>
    <scope>NUCLEOTIDE SEQUENCE</scope>
    <source>
        <strain evidence="15">JB14</strain>
    </source>
</reference>
<dbReference type="GO" id="GO:0005737">
    <property type="term" value="C:cytoplasm"/>
    <property type="evidence" value="ECO:0007669"/>
    <property type="project" value="UniProtKB-SubCell"/>
</dbReference>
<feature type="domain" description="WW" evidence="13">
    <location>
        <begin position="362"/>
        <end position="395"/>
    </location>
</feature>
<keyword evidence="6" id="KW-0677">Repeat</keyword>
<feature type="domain" description="HECT" evidence="14">
    <location>
        <begin position="451"/>
        <end position="784"/>
    </location>
</feature>